<accession>A0ABR2ZJQ8</accession>
<name>A0ABR2ZJQ8_9AGAR</name>
<evidence type="ECO:0000313" key="2">
    <source>
        <dbReference type="EMBL" id="KAL0061231.1"/>
    </source>
</evidence>
<feature type="region of interest" description="Disordered" evidence="1">
    <location>
        <begin position="150"/>
        <end position="184"/>
    </location>
</feature>
<dbReference type="EMBL" id="JBBXMP010000143">
    <property type="protein sequence ID" value="KAL0061231.1"/>
    <property type="molecule type" value="Genomic_DNA"/>
</dbReference>
<organism evidence="2 3">
    <name type="scientific">Marasmius tenuissimus</name>
    <dbReference type="NCBI Taxonomy" id="585030"/>
    <lineage>
        <taxon>Eukaryota</taxon>
        <taxon>Fungi</taxon>
        <taxon>Dikarya</taxon>
        <taxon>Basidiomycota</taxon>
        <taxon>Agaricomycotina</taxon>
        <taxon>Agaricomycetes</taxon>
        <taxon>Agaricomycetidae</taxon>
        <taxon>Agaricales</taxon>
        <taxon>Marasmiineae</taxon>
        <taxon>Marasmiaceae</taxon>
        <taxon>Marasmius</taxon>
    </lineage>
</organism>
<dbReference type="Proteomes" id="UP001437256">
    <property type="component" value="Unassembled WGS sequence"/>
</dbReference>
<gene>
    <name evidence="2" type="ORF">AAF712_011934</name>
</gene>
<feature type="region of interest" description="Disordered" evidence="1">
    <location>
        <begin position="79"/>
        <end position="103"/>
    </location>
</feature>
<protein>
    <submittedName>
        <fullName evidence="2">Uncharacterized protein</fullName>
    </submittedName>
</protein>
<evidence type="ECO:0000256" key="1">
    <source>
        <dbReference type="SAM" id="MobiDB-lite"/>
    </source>
</evidence>
<proteinExistence type="predicted"/>
<keyword evidence="3" id="KW-1185">Reference proteome</keyword>
<reference evidence="2 3" key="1">
    <citation type="submission" date="2024-05" db="EMBL/GenBank/DDBJ databases">
        <title>A draft genome resource for the thread blight pathogen Marasmius tenuissimus strain MS-2.</title>
        <authorList>
            <person name="Yulfo-Soto G.E."/>
            <person name="Baruah I.K."/>
            <person name="Amoako-Attah I."/>
            <person name="Bukari Y."/>
            <person name="Meinhardt L.W."/>
            <person name="Bailey B.A."/>
            <person name="Cohen S.P."/>
        </authorList>
    </citation>
    <scope>NUCLEOTIDE SEQUENCE [LARGE SCALE GENOMIC DNA]</scope>
    <source>
        <strain evidence="2 3">MS-2</strain>
    </source>
</reference>
<evidence type="ECO:0000313" key="3">
    <source>
        <dbReference type="Proteomes" id="UP001437256"/>
    </source>
</evidence>
<comment type="caution">
    <text evidence="2">The sequence shown here is derived from an EMBL/GenBank/DDBJ whole genome shotgun (WGS) entry which is preliminary data.</text>
</comment>
<sequence>MSFVTSSASVQSDAYSSSEDASGMNIDHVVPGANRFNGNTQPFFSSTYIHNYQCQHVYESYSNTYHGCTFYASTPTPNPRLQESPPLLKPHARPSRPTHGSARAAGNYENKYFLLPFYWPWVLLKSFVRVIVRAVAMSIGKRTSRNILRPNTQGDLEAQAGDTNTDNDRFSHSSVRAAKTDVNV</sequence>